<dbReference type="Proteomes" id="UP000799766">
    <property type="component" value="Unassembled WGS sequence"/>
</dbReference>
<evidence type="ECO:0000313" key="3">
    <source>
        <dbReference type="Proteomes" id="UP000799766"/>
    </source>
</evidence>
<feature type="region of interest" description="Disordered" evidence="1">
    <location>
        <begin position="101"/>
        <end position="140"/>
    </location>
</feature>
<keyword evidence="3" id="KW-1185">Reference proteome</keyword>
<dbReference type="EMBL" id="MU001677">
    <property type="protein sequence ID" value="KAF2458793.1"/>
    <property type="molecule type" value="Genomic_DNA"/>
</dbReference>
<reference evidence="2" key="1">
    <citation type="journal article" date="2020" name="Stud. Mycol.">
        <title>101 Dothideomycetes genomes: a test case for predicting lifestyles and emergence of pathogens.</title>
        <authorList>
            <person name="Haridas S."/>
            <person name="Albert R."/>
            <person name="Binder M."/>
            <person name="Bloem J."/>
            <person name="Labutti K."/>
            <person name="Salamov A."/>
            <person name="Andreopoulos B."/>
            <person name="Baker S."/>
            <person name="Barry K."/>
            <person name="Bills G."/>
            <person name="Bluhm B."/>
            <person name="Cannon C."/>
            <person name="Castanera R."/>
            <person name="Culley D."/>
            <person name="Daum C."/>
            <person name="Ezra D."/>
            <person name="Gonzalez J."/>
            <person name="Henrissat B."/>
            <person name="Kuo A."/>
            <person name="Liang C."/>
            <person name="Lipzen A."/>
            <person name="Lutzoni F."/>
            <person name="Magnuson J."/>
            <person name="Mondo S."/>
            <person name="Nolan M."/>
            <person name="Ohm R."/>
            <person name="Pangilinan J."/>
            <person name="Park H.-J."/>
            <person name="Ramirez L."/>
            <person name="Alfaro M."/>
            <person name="Sun H."/>
            <person name="Tritt A."/>
            <person name="Yoshinaga Y."/>
            <person name="Zwiers L.-H."/>
            <person name="Turgeon B."/>
            <person name="Goodwin S."/>
            <person name="Spatafora J."/>
            <person name="Crous P."/>
            <person name="Grigoriev I."/>
        </authorList>
    </citation>
    <scope>NUCLEOTIDE SEQUENCE</scope>
    <source>
        <strain evidence="2">ATCC 16933</strain>
    </source>
</reference>
<sequence>MPEQKPPYYVRRLDGRLRRLLGSVGSRGTSRRTAGVDGTTALFRRRPRRGALRTRRRLARTHARLDGTSPDAAPLGAACWAGVRVRQIGLGMRIQQVAREGVGGGPEALRTAPEAPGQRGSNSRTGGGQSRGGGLDWRSERPEAEDCLGFWTGRACGIRTPGAAAAR</sequence>
<dbReference type="AlphaFoldDB" id="A0A6A6P5S6"/>
<evidence type="ECO:0000313" key="2">
    <source>
        <dbReference type="EMBL" id="KAF2458793.1"/>
    </source>
</evidence>
<feature type="compositionally biased region" description="Gly residues" evidence="1">
    <location>
        <begin position="125"/>
        <end position="135"/>
    </location>
</feature>
<proteinExistence type="predicted"/>
<name>A0A6A6P5S6_9PEZI</name>
<organism evidence="2 3">
    <name type="scientific">Lineolata rhizophorae</name>
    <dbReference type="NCBI Taxonomy" id="578093"/>
    <lineage>
        <taxon>Eukaryota</taxon>
        <taxon>Fungi</taxon>
        <taxon>Dikarya</taxon>
        <taxon>Ascomycota</taxon>
        <taxon>Pezizomycotina</taxon>
        <taxon>Dothideomycetes</taxon>
        <taxon>Dothideomycetes incertae sedis</taxon>
        <taxon>Lineolatales</taxon>
        <taxon>Lineolataceae</taxon>
        <taxon>Lineolata</taxon>
    </lineage>
</organism>
<gene>
    <name evidence="2" type="ORF">BDY21DRAFT_362995</name>
</gene>
<evidence type="ECO:0000256" key="1">
    <source>
        <dbReference type="SAM" id="MobiDB-lite"/>
    </source>
</evidence>
<accession>A0A6A6P5S6</accession>
<protein>
    <submittedName>
        <fullName evidence="2">Uncharacterized protein</fullName>
    </submittedName>
</protein>